<accession>A0A834E5D3</accession>
<organism evidence="2 3">
    <name type="scientific">Phyllostomus discolor</name>
    <name type="common">pale spear-nosed bat</name>
    <dbReference type="NCBI Taxonomy" id="89673"/>
    <lineage>
        <taxon>Eukaryota</taxon>
        <taxon>Metazoa</taxon>
        <taxon>Chordata</taxon>
        <taxon>Craniata</taxon>
        <taxon>Vertebrata</taxon>
        <taxon>Euteleostomi</taxon>
        <taxon>Mammalia</taxon>
        <taxon>Eutheria</taxon>
        <taxon>Laurasiatheria</taxon>
        <taxon>Chiroptera</taxon>
        <taxon>Yangochiroptera</taxon>
        <taxon>Phyllostomidae</taxon>
        <taxon>Phyllostominae</taxon>
        <taxon>Phyllostomus</taxon>
    </lineage>
</organism>
<proteinExistence type="predicted"/>
<evidence type="ECO:0000313" key="3">
    <source>
        <dbReference type="Proteomes" id="UP000664940"/>
    </source>
</evidence>
<reference evidence="2 3" key="1">
    <citation type="journal article" date="2020" name="Nature">
        <title>Six reference-quality genomes reveal evolution of bat adaptations.</title>
        <authorList>
            <person name="Jebb D."/>
            <person name="Huang Z."/>
            <person name="Pippel M."/>
            <person name="Hughes G.M."/>
            <person name="Lavrichenko K."/>
            <person name="Devanna P."/>
            <person name="Winkler S."/>
            <person name="Jermiin L.S."/>
            <person name="Skirmuntt E.C."/>
            <person name="Katzourakis A."/>
            <person name="Burkitt-Gray L."/>
            <person name="Ray D.A."/>
            <person name="Sullivan K.A.M."/>
            <person name="Roscito J.G."/>
            <person name="Kirilenko B.M."/>
            <person name="Davalos L.M."/>
            <person name="Corthals A.P."/>
            <person name="Power M.L."/>
            <person name="Jones G."/>
            <person name="Ransome R.D."/>
            <person name="Dechmann D.K.N."/>
            <person name="Locatelli A.G."/>
            <person name="Puechmaille S.J."/>
            <person name="Fedrigo O."/>
            <person name="Jarvis E.D."/>
            <person name="Hiller M."/>
            <person name="Vernes S.C."/>
            <person name="Myers E.W."/>
            <person name="Teeling E.C."/>
        </authorList>
    </citation>
    <scope>NUCLEOTIDE SEQUENCE [LARGE SCALE GENOMIC DNA]</scope>
    <source>
        <strain evidence="2">Bat1K_MPI-CBG_1</strain>
    </source>
</reference>
<feature type="compositionally biased region" description="Polar residues" evidence="1">
    <location>
        <begin position="20"/>
        <end position="31"/>
    </location>
</feature>
<feature type="region of interest" description="Disordered" evidence="1">
    <location>
        <begin position="1"/>
        <end position="38"/>
    </location>
</feature>
<dbReference type="Proteomes" id="UP000664940">
    <property type="component" value="Unassembled WGS sequence"/>
</dbReference>
<comment type="caution">
    <text evidence="2">The sequence shown here is derived from an EMBL/GenBank/DDBJ whole genome shotgun (WGS) entry which is preliminary data.</text>
</comment>
<dbReference type="EMBL" id="JABVXQ010000006">
    <property type="protein sequence ID" value="KAF6104389.1"/>
    <property type="molecule type" value="Genomic_DNA"/>
</dbReference>
<protein>
    <submittedName>
        <fullName evidence="2">Uncharacterized protein</fullName>
    </submittedName>
</protein>
<evidence type="ECO:0000313" key="2">
    <source>
        <dbReference type="EMBL" id="KAF6104389.1"/>
    </source>
</evidence>
<sequence length="128" mass="13850">MAQAKQVGTNLGLHHPENPRASTSSGKLQNTSEHHHTAPAQLILHGSGRLLVSGHSQSLHLTGLGKSLLLTCQQQPRLNYKRKVYSAYTKGSPQVPSLSDSRGCVNRPYRTSTILGHTTKTRSQSSST</sequence>
<evidence type="ECO:0000256" key="1">
    <source>
        <dbReference type="SAM" id="MobiDB-lite"/>
    </source>
</evidence>
<name>A0A834E5D3_9CHIR</name>
<dbReference type="AlphaFoldDB" id="A0A834E5D3"/>
<gene>
    <name evidence="2" type="ORF">HJG60_011333</name>
</gene>